<keyword evidence="8" id="KW-1185">Reference proteome</keyword>
<dbReference type="PANTHER" id="PTHR30294">
    <property type="entry name" value="MEMBRANE COMPONENT OF ABC TRANSPORTER YHHJ-RELATED"/>
    <property type="match status" value="1"/>
</dbReference>
<evidence type="ECO:0000259" key="6">
    <source>
        <dbReference type="Pfam" id="PF12698"/>
    </source>
</evidence>
<evidence type="ECO:0000256" key="4">
    <source>
        <dbReference type="ARBA" id="ARBA00022989"/>
    </source>
</evidence>
<evidence type="ECO:0000256" key="2">
    <source>
        <dbReference type="ARBA" id="ARBA00022475"/>
    </source>
</evidence>
<gene>
    <name evidence="7" type="ORF">RUMHYD_03733</name>
</gene>
<evidence type="ECO:0000313" key="8">
    <source>
        <dbReference type="Proteomes" id="UP000003100"/>
    </source>
</evidence>
<accession>C0CS66</accession>
<reference evidence="7 8" key="1">
    <citation type="submission" date="2009-01" db="EMBL/GenBank/DDBJ databases">
        <authorList>
            <person name="Fulton L."/>
            <person name="Clifton S."/>
            <person name="Fulton B."/>
            <person name="Xu J."/>
            <person name="Minx P."/>
            <person name="Pepin K.H."/>
            <person name="Johnson M."/>
            <person name="Bhonagiri V."/>
            <person name="Nash W.E."/>
            <person name="Mardis E.R."/>
            <person name="Wilson R.K."/>
        </authorList>
    </citation>
    <scope>NUCLEOTIDE SEQUENCE [LARGE SCALE GENOMIC DNA]</scope>
    <source>
        <strain evidence="8">DSM 10507 / JCM 14656 / S5a33</strain>
    </source>
</reference>
<dbReference type="AlphaFoldDB" id="C0CS66"/>
<feature type="domain" description="ABC-2 type transporter transmembrane" evidence="6">
    <location>
        <begin position="56"/>
        <end position="230"/>
    </location>
</feature>
<name>C0CS66_BLAHS</name>
<dbReference type="EMBL" id="ACBZ01000199">
    <property type="protein sequence ID" value="EEG47396.1"/>
    <property type="molecule type" value="Genomic_DNA"/>
</dbReference>
<proteinExistence type="predicted"/>
<protein>
    <recommendedName>
        <fullName evidence="6">ABC-2 type transporter transmembrane domain-containing protein</fullName>
    </recommendedName>
</protein>
<evidence type="ECO:0000256" key="1">
    <source>
        <dbReference type="ARBA" id="ARBA00004651"/>
    </source>
</evidence>
<dbReference type="eggNOG" id="COG1277">
    <property type="taxonomic scope" value="Bacteria"/>
</dbReference>
<evidence type="ECO:0000256" key="5">
    <source>
        <dbReference type="ARBA" id="ARBA00023136"/>
    </source>
</evidence>
<keyword evidence="2" id="KW-1003">Cell membrane</keyword>
<reference evidence="7 8" key="2">
    <citation type="submission" date="2009-02" db="EMBL/GenBank/DDBJ databases">
        <title>Draft genome sequence of Blautia hydrogenotrophica DSM 10507 (Ruminococcus hydrogenotrophicus DSM 10507).</title>
        <authorList>
            <person name="Sudarsanam P."/>
            <person name="Ley R."/>
            <person name="Guruge J."/>
            <person name="Turnbaugh P.J."/>
            <person name="Mahowald M."/>
            <person name="Liep D."/>
            <person name="Gordon J."/>
        </authorList>
    </citation>
    <scope>NUCLEOTIDE SEQUENCE [LARGE SCALE GENOMIC DNA]</scope>
    <source>
        <strain evidence="8">DSM 10507 / JCM 14656 / S5a33</strain>
    </source>
</reference>
<evidence type="ECO:0000313" key="7">
    <source>
        <dbReference type="EMBL" id="EEG47396.1"/>
    </source>
</evidence>
<keyword evidence="5" id="KW-0472">Membrane</keyword>
<sequence>MTKMLAVYKKELKTYFTSVIGYLFISFILVLIGIYFTSYNIGAAYPKFEVTLSAGTFVFLIAVPILTMRILAEERRQKTDQLLFTSPVSIGRIVMGKYLALVTIYLVPIVILCFYPLILRQYGEVTLGSAYSAILGFFLLGCANLAIGVFMSAVTESQVIAAVLTFLVLFACHVTEGISSFFSETAFTSYAAFVVVLAVLTWGLYTMIHNTFISVTIGVAAEVALLIAYLTKASIFEGAIQKVLNIFNISGHFDNFINGILDIQGIIYFLSVVIVCIFLTVQSIAKRRWN</sequence>
<organism evidence="7 8">
    <name type="scientific">Blautia hydrogenotrophica (strain DSM 10507 / JCM 14656 / S5a33)</name>
    <name type="common">Ruminococcus hydrogenotrophicus</name>
    <dbReference type="NCBI Taxonomy" id="476272"/>
    <lineage>
        <taxon>Bacteria</taxon>
        <taxon>Bacillati</taxon>
        <taxon>Bacillota</taxon>
        <taxon>Clostridia</taxon>
        <taxon>Lachnospirales</taxon>
        <taxon>Lachnospiraceae</taxon>
        <taxon>Blautia</taxon>
    </lineage>
</organism>
<dbReference type="GO" id="GO:0005886">
    <property type="term" value="C:plasma membrane"/>
    <property type="evidence" value="ECO:0007669"/>
    <property type="project" value="UniProtKB-SubCell"/>
</dbReference>
<dbReference type="HOGENOM" id="CLU_081003_0_0_9"/>
<dbReference type="InterPro" id="IPR051449">
    <property type="entry name" value="ABC-2_transporter_component"/>
</dbReference>
<keyword evidence="3" id="KW-0812">Transmembrane</keyword>
<keyword evidence="4" id="KW-1133">Transmembrane helix</keyword>
<dbReference type="Proteomes" id="UP000003100">
    <property type="component" value="Unassembled WGS sequence"/>
</dbReference>
<comment type="subcellular location">
    <subcellularLocation>
        <location evidence="1">Cell membrane</location>
        <topology evidence="1">Multi-pass membrane protein</topology>
    </subcellularLocation>
</comment>
<dbReference type="Pfam" id="PF12698">
    <property type="entry name" value="ABC2_membrane_3"/>
    <property type="match status" value="1"/>
</dbReference>
<evidence type="ECO:0000256" key="3">
    <source>
        <dbReference type="ARBA" id="ARBA00022692"/>
    </source>
</evidence>
<dbReference type="PATRIC" id="fig|476272.21.peg.415"/>
<dbReference type="InterPro" id="IPR013525">
    <property type="entry name" value="ABC2_TM"/>
</dbReference>
<comment type="caution">
    <text evidence="7">The sequence shown here is derived from an EMBL/GenBank/DDBJ whole genome shotgun (WGS) entry which is preliminary data.</text>
</comment>
<dbReference type="PANTHER" id="PTHR30294:SF29">
    <property type="entry name" value="MULTIDRUG ABC TRANSPORTER PERMEASE YBHS-RELATED"/>
    <property type="match status" value="1"/>
</dbReference>